<dbReference type="GO" id="GO:0042791">
    <property type="term" value="P:5S class rRNA transcription by RNA polymerase III"/>
    <property type="evidence" value="ECO:0007669"/>
    <property type="project" value="EnsemblFungi"/>
</dbReference>
<dbReference type="STRING" id="1076872.G8ZR58"/>
<evidence type="ECO:0000313" key="3">
    <source>
        <dbReference type="Proteomes" id="UP000005627"/>
    </source>
</evidence>
<dbReference type="eggNOG" id="ENOG502RFBH">
    <property type="taxonomic scope" value="Eukaryota"/>
</dbReference>
<dbReference type="HOGENOM" id="CLU_033367_0_0_1"/>
<dbReference type="InParanoid" id="G8ZR58"/>
<dbReference type="Pfam" id="PF12660">
    <property type="entry name" value="zf-TFIIIC"/>
    <property type="match status" value="1"/>
</dbReference>
<dbReference type="AlphaFoldDB" id="G8ZR58"/>
<dbReference type="SUPFAM" id="SSF69322">
    <property type="entry name" value="Tricorn protease domain 2"/>
    <property type="match status" value="1"/>
</dbReference>
<evidence type="ECO:0000259" key="1">
    <source>
        <dbReference type="Pfam" id="PF12660"/>
    </source>
</evidence>
<dbReference type="GO" id="GO:0008301">
    <property type="term" value="F:DNA binding, bending"/>
    <property type="evidence" value="ECO:0007669"/>
    <property type="project" value="EnsemblFungi"/>
</dbReference>
<organism evidence="2 3">
    <name type="scientific">Torulaspora delbrueckii</name>
    <name type="common">Yeast</name>
    <name type="synonym">Candida colliculosa</name>
    <dbReference type="NCBI Taxonomy" id="4950"/>
    <lineage>
        <taxon>Eukaryota</taxon>
        <taxon>Fungi</taxon>
        <taxon>Dikarya</taxon>
        <taxon>Ascomycota</taxon>
        <taxon>Saccharomycotina</taxon>
        <taxon>Saccharomycetes</taxon>
        <taxon>Saccharomycetales</taxon>
        <taxon>Saccharomycetaceae</taxon>
        <taxon>Torulaspora</taxon>
    </lineage>
</organism>
<feature type="domain" description="Transcription factor IIIC putative zinc-finger" evidence="1">
    <location>
        <begin position="512"/>
        <end position="576"/>
    </location>
</feature>
<dbReference type="Gene3D" id="2.130.10.10">
    <property type="entry name" value="YVTN repeat-like/Quinoprotein amine dehydrogenase"/>
    <property type="match status" value="1"/>
</dbReference>
<reference evidence="2 3" key="1">
    <citation type="journal article" date="2011" name="Proc. Natl. Acad. Sci. U.S.A.">
        <title>Evolutionary erosion of yeast sex chromosomes by mating-type switching accidents.</title>
        <authorList>
            <person name="Gordon J.L."/>
            <person name="Armisen D."/>
            <person name="Proux-Wera E."/>
            <person name="Oheigeartaigh S.S."/>
            <person name="Byrne K.P."/>
            <person name="Wolfe K.H."/>
        </authorList>
    </citation>
    <scope>NUCLEOTIDE SEQUENCE [LARGE SCALE GENOMIC DNA]</scope>
    <source>
        <strain evidence="3">ATCC 10662 / CBS 1146 / NBRC 0425 / NCYC 2629 / NRRL Y-866</strain>
    </source>
</reference>
<dbReference type="GO" id="GO:0001002">
    <property type="term" value="F:RNA polymerase III type 1 promoter sequence-specific DNA binding"/>
    <property type="evidence" value="ECO:0007669"/>
    <property type="project" value="EnsemblFungi"/>
</dbReference>
<evidence type="ECO:0000313" key="2">
    <source>
        <dbReference type="EMBL" id="CCE91000.1"/>
    </source>
</evidence>
<dbReference type="InterPro" id="IPR024764">
    <property type="entry name" value="TFIIIC_Znf"/>
</dbReference>
<name>G8ZR58_TORDE</name>
<keyword evidence="3" id="KW-1185">Reference proteome</keyword>
<proteinExistence type="predicted"/>
<dbReference type="FunCoup" id="G8ZR58">
    <property type="interactions" value="28"/>
</dbReference>
<dbReference type="Proteomes" id="UP000005627">
    <property type="component" value="Chromosome 3"/>
</dbReference>
<dbReference type="InterPro" id="IPR015943">
    <property type="entry name" value="WD40/YVTN_repeat-like_dom_sf"/>
</dbReference>
<dbReference type="EMBL" id="HE616744">
    <property type="protein sequence ID" value="CCE91000.1"/>
    <property type="molecule type" value="Genomic_DNA"/>
</dbReference>
<dbReference type="RefSeq" id="XP_003680211.1">
    <property type="nucleotide sequence ID" value="XM_003680163.1"/>
</dbReference>
<sequence>MKLLKDLVITRKELQGWEKNLVWARDGTLYITSYPDICIGQPTYRKEVGNNSKHLFHIKEYPLIFENKFEFDSTARNTLLSSQPVSFARLVRPSPCDSLLAVLNSNLNVHVYREQKLVCNLDESEKHLEQRSYHCMEWSPDGSCLAIGNESGEVTVYAIQRANDGSVSFAPKRTFVLNSGLPSPWVTHICWKGDEIVAFLDDNSIYLIDDRQVESVKQAKNSSRFKIVDYCVMGDFLLFTDSCQFNKLNLKSGELSSLTLGPGDEVSIVPLQKAKKVILISNKTSCQVQIDRDFTLIPDDIIAPHLERKFRRWSAVNNELNKYESSLLIYGISLSPDGYSVAINYSMERVCMKYKIASEHQMYITFIPLYESWSITKKATGLAWYQTYKIYQSLLPSFESQNREDTHARCDIHMPLELYIQTFLSSTEMNNLRFFNLIEEHPSIKPFRKAIFDYAVARSPELTNAIDKASVQSLAAILGFPSPVEAGIVELRSQFITETFNFEKNGAQEPIISEQQHAWKRCAVTLLPILTTKVKVCPISNQRIIDIRADTLNDYGWFTRTLLEVLKDESVYSGTTMTL</sequence>
<dbReference type="GO" id="GO:0000127">
    <property type="term" value="C:transcription factor TFIIIC complex"/>
    <property type="evidence" value="ECO:0007669"/>
    <property type="project" value="EnsemblFungi"/>
</dbReference>
<dbReference type="KEGG" id="tdl:TDEL_0C01110"/>
<protein>
    <recommendedName>
        <fullName evidence="1">Transcription factor IIIC putative zinc-finger domain-containing protein</fullName>
    </recommendedName>
</protein>
<gene>
    <name evidence="2" type="primary">TDEL0C01110</name>
    <name evidence="2" type="ORF">TDEL_0C01110</name>
</gene>
<accession>G8ZR58</accession>
<dbReference type="GeneID" id="11500335"/>
<dbReference type="OrthoDB" id="6021743at2759"/>
<dbReference type="GO" id="GO:0001003">
    <property type="term" value="F:RNA polymerase III type 2 promoter sequence-specific DNA binding"/>
    <property type="evidence" value="ECO:0007669"/>
    <property type="project" value="EnsemblFungi"/>
</dbReference>